<evidence type="ECO:0000313" key="1">
    <source>
        <dbReference type="EMBL" id="RLZ08040.1"/>
    </source>
</evidence>
<reference evidence="1 2" key="1">
    <citation type="submission" date="2018-10" db="EMBL/GenBank/DDBJ databases">
        <authorList>
            <person name="Chen X."/>
        </authorList>
    </citation>
    <scope>NUCLEOTIDE SEQUENCE [LARGE SCALE GENOMIC DNA]</scope>
    <source>
        <strain evidence="1 2">YIM 102668</strain>
    </source>
</reference>
<comment type="caution">
    <text evidence="1">The sequence shown here is derived from an EMBL/GenBank/DDBJ whole genome shotgun (WGS) entry which is preliminary data.</text>
</comment>
<protein>
    <submittedName>
        <fullName evidence="1">Uncharacterized protein</fullName>
    </submittedName>
</protein>
<name>A0A3L9M4G6_9FLAO</name>
<accession>A0A3L9M4G6</accession>
<dbReference type="OrthoDB" id="9149748at2"/>
<organism evidence="1 2">
    <name type="scientific">Faecalibacter macacae</name>
    <dbReference type="NCBI Taxonomy" id="1859289"/>
    <lineage>
        <taxon>Bacteria</taxon>
        <taxon>Pseudomonadati</taxon>
        <taxon>Bacteroidota</taxon>
        <taxon>Flavobacteriia</taxon>
        <taxon>Flavobacteriales</taxon>
        <taxon>Weeksellaceae</taxon>
        <taxon>Faecalibacter</taxon>
    </lineage>
</organism>
<keyword evidence="2" id="KW-1185">Reference proteome</keyword>
<dbReference type="RefSeq" id="WP_121935182.1">
    <property type="nucleotide sequence ID" value="NZ_RDOJ01000015.1"/>
</dbReference>
<evidence type="ECO:0000313" key="2">
    <source>
        <dbReference type="Proteomes" id="UP000275348"/>
    </source>
</evidence>
<dbReference type="Proteomes" id="UP000275348">
    <property type="component" value="Unassembled WGS sequence"/>
</dbReference>
<sequence>MTQFIDPKKILTATDTWSGFIYQVKLAIYHMLKLINKKSFNDIELSYEDIFFYNKIIVALTETDKLMKEIDNNLKFKL</sequence>
<proteinExistence type="predicted"/>
<dbReference type="AlphaFoldDB" id="A0A3L9M4G6"/>
<dbReference type="EMBL" id="RDOJ01000015">
    <property type="protein sequence ID" value="RLZ08040.1"/>
    <property type="molecule type" value="Genomic_DNA"/>
</dbReference>
<gene>
    <name evidence="1" type="ORF">EAH69_10605</name>
</gene>